<organism evidence="7 8">
    <name type="scientific">Necator americanus</name>
    <name type="common">Human hookworm</name>
    <dbReference type="NCBI Taxonomy" id="51031"/>
    <lineage>
        <taxon>Eukaryota</taxon>
        <taxon>Metazoa</taxon>
        <taxon>Ecdysozoa</taxon>
        <taxon>Nematoda</taxon>
        <taxon>Chromadorea</taxon>
        <taxon>Rhabditida</taxon>
        <taxon>Rhabditina</taxon>
        <taxon>Rhabditomorpha</taxon>
        <taxon>Strongyloidea</taxon>
        <taxon>Ancylostomatidae</taxon>
        <taxon>Bunostominae</taxon>
        <taxon>Necator</taxon>
    </lineage>
</organism>
<evidence type="ECO:0000313" key="8">
    <source>
        <dbReference type="Proteomes" id="UP001303046"/>
    </source>
</evidence>
<feature type="domain" description="Major facilitator superfamily (MFS) profile" evidence="6">
    <location>
        <begin position="54"/>
        <end position="521"/>
    </location>
</feature>
<dbReference type="Gene3D" id="1.20.1250.20">
    <property type="entry name" value="MFS general substrate transporter like domains"/>
    <property type="match status" value="1"/>
</dbReference>
<accession>A0ABR1DUM5</accession>
<proteinExistence type="predicted"/>
<dbReference type="EMBL" id="JAVFWL010000005">
    <property type="protein sequence ID" value="KAK6753176.1"/>
    <property type="molecule type" value="Genomic_DNA"/>
</dbReference>
<evidence type="ECO:0000256" key="3">
    <source>
        <dbReference type="ARBA" id="ARBA00022989"/>
    </source>
</evidence>
<keyword evidence="8" id="KW-1185">Reference proteome</keyword>
<dbReference type="InterPro" id="IPR005829">
    <property type="entry name" value="Sugar_transporter_CS"/>
</dbReference>
<keyword evidence="2 5" id="KW-0812">Transmembrane</keyword>
<feature type="transmembrane region" description="Helical" evidence="5">
    <location>
        <begin position="493"/>
        <end position="517"/>
    </location>
</feature>
<protein>
    <recommendedName>
        <fullName evidence="6">Major facilitator superfamily (MFS) profile domain-containing protein</fullName>
    </recommendedName>
</protein>
<feature type="transmembrane region" description="Helical" evidence="5">
    <location>
        <begin position="195"/>
        <end position="215"/>
    </location>
</feature>
<keyword evidence="4 5" id="KW-0472">Membrane</keyword>
<dbReference type="InterPro" id="IPR036259">
    <property type="entry name" value="MFS_trans_sf"/>
</dbReference>
<feature type="transmembrane region" description="Helical" evidence="5">
    <location>
        <begin position="170"/>
        <end position="189"/>
    </location>
</feature>
<evidence type="ECO:0000256" key="4">
    <source>
        <dbReference type="ARBA" id="ARBA00023136"/>
    </source>
</evidence>
<dbReference type="PROSITE" id="PS50850">
    <property type="entry name" value="MFS"/>
    <property type="match status" value="1"/>
</dbReference>
<feature type="transmembrane region" description="Helical" evidence="5">
    <location>
        <begin position="139"/>
        <end position="158"/>
    </location>
</feature>
<evidence type="ECO:0000256" key="5">
    <source>
        <dbReference type="SAM" id="Phobius"/>
    </source>
</evidence>
<evidence type="ECO:0000259" key="6">
    <source>
        <dbReference type="PROSITE" id="PS50850"/>
    </source>
</evidence>
<dbReference type="SUPFAM" id="SSF103473">
    <property type="entry name" value="MFS general substrate transporter"/>
    <property type="match status" value="1"/>
</dbReference>
<comment type="caution">
    <text evidence="7">The sequence shown here is derived from an EMBL/GenBank/DDBJ whole genome shotgun (WGS) entry which is preliminary data.</text>
</comment>
<comment type="subcellular location">
    <subcellularLocation>
        <location evidence="1">Membrane</location>
        <topology evidence="1">Multi-pass membrane protein</topology>
    </subcellularLocation>
</comment>
<dbReference type="PANTHER" id="PTHR24064">
    <property type="entry name" value="SOLUTE CARRIER FAMILY 22 MEMBER"/>
    <property type="match status" value="1"/>
</dbReference>
<keyword evidence="3 5" id="KW-1133">Transmembrane helix</keyword>
<dbReference type="PROSITE" id="PS00217">
    <property type="entry name" value="SUGAR_TRANSPORT_2"/>
    <property type="match status" value="1"/>
</dbReference>
<dbReference type="InterPro" id="IPR020846">
    <property type="entry name" value="MFS_dom"/>
</dbReference>
<evidence type="ECO:0000256" key="2">
    <source>
        <dbReference type="ARBA" id="ARBA00022692"/>
    </source>
</evidence>
<dbReference type="Proteomes" id="UP001303046">
    <property type="component" value="Unassembled WGS sequence"/>
</dbReference>
<name>A0ABR1DUM5_NECAM</name>
<reference evidence="7 8" key="1">
    <citation type="submission" date="2023-08" db="EMBL/GenBank/DDBJ databases">
        <title>A Necator americanus chromosomal reference genome.</title>
        <authorList>
            <person name="Ilik V."/>
            <person name="Petrzelkova K.J."/>
            <person name="Pardy F."/>
            <person name="Fuh T."/>
            <person name="Niatou-Singa F.S."/>
            <person name="Gouil Q."/>
            <person name="Baker L."/>
            <person name="Ritchie M.E."/>
            <person name="Jex A.R."/>
            <person name="Gazzola D."/>
            <person name="Li H."/>
            <person name="Toshio Fujiwara R."/>
            <person name="Zhan B."/>
            <person name="Aroian R.V."/>
            <person name="Pafco B."/>
            <person name="Schwarz E.M."/>
        </authorList>
    </citation>
    <scope>NUCLEOTIDE SEQUENCE [LARGE SCALE GENOMIC DNA]</scope>
    <source>
        <strain evidence="7 8">Aroian</strain>
        <tissue evidence="7">Whole animal</tissue>
    </source>
</reference>
<sequence length="561" mass="63874">MMSATGGWRQNSSYASVNYRSSRETWIERSESVITMTEERTKRLDDYIEIGRYVIFVCILAELMILPQVSSMVYMMYAGASPSLSSCEDGFVFNSELEEKEICTIYNQIPPENCSSPSLRYQFKSVNVEWNYFCGSAKLIKNSISLQMLGVLVGSLVFGQISDMFGRRKGMLCTTTGMAISWIFVANSTTLTQFTIARTVVGFFCGGSIAVLNVFIIENIPKKHRMWINNAITWSPNMPPIALLAWLTSDWRWLAFVNAVVCLPGILFCLLFISESPRWLIHKGRIDEAGDIMKNKFCREKDVDDVIPKVVRGEYELVYRNDAKERKYSIHHLFYSKNLATTTIVLAFSYFSTSIVNYGILFNLEKLSGSIYLNSVYSGLIRYACNLTCGYADLKWKRIGRKFVHTSGLLIIIISLTVVVFAYLFDLNHALKQEIRICVLIASSMTSQIYIADGIVGNELFPTPIRNLGYSFLQIWNRAGVVVSPFVFYSIDLWIGLPYCIMTLFCIVDTIAFECLLPETKGKHLVEHMPGPEQRLFKERKYRKSRTEQLLSSEAEITSTL</sequence>
<gene>
    <name evidence="7" type="primary">Necator_chrV.g17439</name>
    <name evidence="7" type="ORF">RB195_012649</name>
</gene>
<feature type="transmembrane region" description="Helical" evidence="5">
    <location>
        <begin position="253"/>
        <end position="273"/>
    </location>
</feature>
<feature type="transmembrane region" description="Helical" evidence="5">
    <location>
        <begin position="53"/>
        <end position="77"/>
    </location>
</feature>
<feature type="transmembrane region" description="Helical" evidence="5">
    <location>
        <begin position="334"/>
        <end position="351"/>
    </location>
</feature>
<evidence type="ECO:0000256" key="1">
    <source>
        <dbReference type="ARBA" id="ARBA00004141"/>
    </source>
</evidence>
<dbReference type="Pfam" id="PF00083">
    <property type="entry name" value="Sugar_tr"/>
    <property type="match status" value="1"/>
</dbReference>
<evidence type="ECO:0000313" key="7">
    <source>
        <dbReference type="EMBL" id="KAK6753176.1"/>
    </source>
</evidence>
<dbReference type="InterPro" id="IPR005828">
    <property type="entry name" value="MFS_sugar_transport-like"/>
</dbReference>
<feature type="transmembrane region" description="Helical" evidence="5">
    <location>
        <begin position="403"/>
        <end position="425"/>
    </location>
</feature>